<proteinExistence type="predicted"/>
<dbReference type="PANTHER" id="PTHR33751">
    <property type="entry name" value="CBB3-TYPE CYTOCHROME C OXIDASE SUBUNIT FIXP"/>
    <property type="match status" value="1"/>
</dbReference>
<dbReference type="Gene3D" id="1.10.760.10">
    <property type="entry name" value="Cytochrome c-like domain"/>
    <property type="match status" value="1"/>
</dbReference>
<evidence type="ECO:0000256" key="3">
    <source>
        <dbReference type="ARBA" id="ARBA00022723"/>
    </source>
</evidence>
<keyword evidence="3 6" id="KW-0479">Metal-binding</keyword>
<evidence type="ECO:0000256" key="7">
    <source>
        <dbReference type="SAM" id="SignalP"/>
    </source>
</evidence>
<dbReference type="InterPro" id="IPR050597">
    <property type="entry name" value="Cytochrome_c_Oxidase_Subunit"/>
</dbReference>
<dbReference type="GeneID" id="89473027"/>
<feature type="signal peptide" evidence="7">
    <location>
        <begin position="1"/>
        <end position="26"/>
    </location>
</feature>
<keyword evidence="5 6" id="KW-0408">Iron</keyword>
<keyword evidence="10" id="KW-1185">Reference proteome</keyword>
<keyword evidence="7" id="KW-0732">Signal</keyword>
<dbReference type="PANTHER" id="PTHR33751:SF9">
    <property type="entry name" value="CYTOCHROME C4"/>
    <property type="match status" value="1"/>
</dbReference>
<keyword evidence="2 6" id="KW-0349">Heme</keyword>
<dbReference type="InterPro" id="IPR036909">
    <property type="entry name" value="Cyt_c-like_dom_sf"/>
</dbReference>
<gene>
    <name evidence="9" type="ORF">V8N49_12820</name>
</gene>
<dbReference type="InterPro" id="IPR009056">
    <property type="entry name" value="Cyt_c-like_dom"/>
</dbReference>
<feature type="domain" description="Cytochrome c" evidence="8">
    <location>
        <begin position="31"/>
        <end position="115"/>
    </location>
</feature>
<evidence type="ECO:0000256" key="5">
    <source>
        <dbReference type="ARBA" id="ARBA00023004"/>
    </source>
</evidence>
<evidence type="ECO:0000256" key="6">
    <source>
        <dbReference type="PROSITE-ProRule" id="PRU00433"/>
    </source>
</evidence>
<name>A0ABU8DGA7_ERWAP</name>
<accession>A0ABU8DGA7</accession>
<evidence type="ECO:0000256" key="1">
    <source>
        <dbReference type="ARBA" id="ARBA00022448"/>
    </source>
</evidence>
<keyword evidence="4" id="KW-0249">Electron transport</keyword>
<protein>
    <submittedName>
        <fullName evidence="9">Cytochrome c</fullName>
    </submittedName>
</protein>
<feature type="chain" id="PRO_5045727002" evidence="7">
    <location>
        <begin position="27"/>
        <end position="119"/>
    </location>
</feature>
<dbReference type="Pfam" id="PF00034">
    <property type="entry name" value="Cytochrom_C"/>
    <property type="match status" value="1"/>
</dbReference>
<evidence type="ECO:0000259" key="8">
    <source>
        <dbReference type="PROSITE" id="PS51007"/>
    </source>
</evidence>
<dbReference type="SUPFAM" id="SSF46626">
    <property type="entry name" value="Cytochrome c"/>
    <property type="match status" value="1"/>
</dbReference>
<evidence type="ECO:0000256" key="4">
    <source>
        <dbReference type="ARBA" id="ARBA00022982"/>
    </source>
</evidence>
<keyword evidence="1" id="KW-0813">Transport</keyword>
<sequence length="119" mass="12998">MRVRITRQLNCLLFAALTAATLSAEAHLTDSDMTYPAGTIEQLAKASGCMSCHGPGGISQSPQWPNLAGQKAPYLESQLQAFRAGRRKNGMMENISQNLTAEDMKRLANYFSTLPVNNH</sequence>
<dbReference type="RefSeq" id="WP_336203223.1">
    <property type="nucleotide sequence ID" value="NZ_JBANEI010000008.1"/>
</dbReference>
<evidence type="ECO:0000256" key="2">
    <source>
        <dbReference type="ARBA" id="ARBA00022617"/>
    </source>
</evidence>
<organism evidence="9 10">
    <name type="scientific">Erwinia aphidicola</name>
    <dbReference type="NCBI Taxonomy" id="68334"/>
    <lineage>
        <taxon>Bacteria</taxon>
        <taxon>Pseudomonadati</taxon>
        <taxon>Pseudomonadota</taxon>
        <taxon>Gammaproteobacteria</taxon>
        <taxon>Enterobacterales</taxon>
        <taxon>Erwiniaceae</taxon>
        <taxon>Erwinia</taxon>
    </lineage>
</organism>
<evidence type="ECO:0000313" key="9">
    <source>
        <dbReference type="EMBL" id="MEI2682535.1"/>
    </source>
</evidence>
<evidence type="ECO:0000313" key="10">
    <source>
        <dbReference type="Proteomes" id="UP001306592"/>
    </source>
</evidence>
<reference evidence="9 10" key="1">
    <citation type="submission" date="2024-02" db="EMBL/GenBank/DDBJ databases">
        <title>First report Erwinia aphidicola in onion in Chile.</title>
        <authorList>
            <person name="Valenzuela M."/>
            <person name="Pena M."/>
            <person name="Dutta B."/>
        </authorList>
    </citation>
    <scope>NUCLEOTIDE SEQUENCE [LARGE SCALE GENOMIC DNA]</scope>
    <source>
        <strain evidence="9 10">QCJ3A</strain>
    </source>
</reference>
<dbReference type="PROSITE" id="PS51007">
    <property type="entry name" value="CYTC"/>
    <property type="match status" value="1"/>
</dbReference>
<comment type="caution">
    <text evidence="9">The sequence shown here is derived from an EMBL/GenBank/DDBJ whole genome shotgun (WGS) entry which is preliminary data.</text>
</comment>
<dbReference type="EMBL" id="JBANEI010000008">
    <property type="protein sequence ID" value="MEI2682535.1"/>
    <property type="molecule type" value="Genomic_DNA"/>
</dbReference>
<dbReference type="Proteomes" id="UP001306592">
    <property type="component" value="Unassembled WGS sequence"/>
</dbReference>